<keyword evidence="5 8" id="KW-0233">DNA recombination</keyword>
<accession>A0A1Z4BTQ9</accession>
<evidence type="ECO:0000256" key="5">
    <source>
        <dbReference type="ARBA" id="ARBA00023172"/>
    </source>
</evidence>
<evidence type="ECO:0000256" key="8">
    <source>
        <dbReference type="HAMAP-Rule" id="MF_00201"/>
    </source>
</evidence>
<evidence type="ECO:0000256" key="4">
    <source>
        <dbReference type="ARBA" id="ARBA00022763"/>
    </source>
</evidence>
<name>A0A1Z4BTQ9_9GAMM</name>
<feature type="domain" description="DNA replication/recombination mediator RecO N-terminal" evidence="9">
    <location>
        <begin position="8"/>
        <end position="80"/>
    </location>
</feature>
<keyword evidence="6 8" id="KW-0234">DNA repair</keyword>
<dbReference type="InterPro" id="IPR012340">
    <property type="entry name" value="NA-bd_OB-fold"/>
</dbReference>
<dbReference type="GO" id="GO:0006310">
    <property type="term" value="P:DNA recombination"/>
    <property type="evidence" value="ECO:0007669"/>
    <property type="project" value="UniProtKB-UniRule"/>
</dbReference>
<dbReference type="KEGG" id="mpsy:CEK71_00275"/>
<dbReference type="Proteomes" id="UP000197019">
    <property type="component" value="Chromosome"/>
</dbReference>
<dbReference type="InterPro" id="IPR003717">
    <property type="entry name" value="RecO"/>
</dbReference>
<protein>
    <recommendedName>
        <fullName evidence="3 8">DNA repair protein RecO</fullName>
    </recommendedName>
    <alternativeName>
        <fullName evidence="7 8">Recombination protein O</fullName>
    </alternativeName>
</protein>
<evidence type="ECO:0000256" key="1">
    <source>
        <dbReference type="ARBA" id="ARBA00003065"/>
    </source>
</evidence>
<dbReference type="EMBL" id="CP022129">
    <property type="protein sequence ID" value="ASF44622.1"/>
    <property type="molecule type" value="Genomic_DNA"/>
</dbReference>
<dbReference type="NCBIfam" id="TIGR00613">
    <property type="entry name" value="reco"/>
    <property type="match status" value="1"/>
</dbReference>
<dbReference type="InterPro" id="IPR037278">
    <property type="entry name" value="ARFGAP/RecO"/>
</dbReference>
<dbReference type="SUPFAM" id="SSF50249">
    <property type="entry name" value="Nucleic acid-binding proteins"/>
    <property type="match status" value="1"/>
</dbReference>
<evidence type="ECO:0000313" key="10">
    <source>
        <dbReference type="EMBL" id="ASF44622.1"/>
    </source>
</evidence>
<dbReference type="Pfam" id="PF02565">
    <property type="entry name" value="RecO_C"/>
    <property type="match status" value="1"/>
</dbReference>
<evidence type="ECO:0000256" key="7">
    <source>
        <dbReference type="ARBA" id="ARBA00033409"/>
    </source>
</evidence>
<dbReference type="OrthoDB" id="9804792at2"/>
<evidence type="ECO:0000256" key="6">
    <source>
        <dbReference type="ARBA" id="ARBA00023204"/>
    </source>
</evidence>
<dbReference type="GO" id="GO:0043590">
    <property type="term" value="C:bacterial nucleoid"/>
    <property type="evidence" value="ECO:0007669"/>
    <property type="project" value="TreeGrafter"/>
</dbReference>
<dbReference type="PANTHER" id="PTHR33991">
    <property type="entry name" value="DNA REPAIR PROTEIN RECO"/>
    <property type="match status" value="1"/>
</dbReference>
<dbReference type="Pfam" id="PF11967">
    <property type="entry name" value="RecO_N"/>
    <property type="match status" value="1"/>
</dbReference>
<gene>
    <name evidence="8 10" type="primary">recO</name>
    <name evidence="10" type="ORF">CEK71_00275</name>
</gene>
<keyword evidence="4 8" id="KW-0227">DNA damage</keyword>
<comment type="similarity">
    <text evidence="2 8">Belongs to the RecO family.</text>
</comment>
<organism evidence="10 11">
    <name type="scientific">Methylovulum psychrotolerans</name>
    <dbReference type="NCBI Taxonomy" id="1704499"/>
    <lineage>
        <taxon>Bacteria</taxon>
        <taxon>Pseudomonadati</taxon>
        <taxon>Pseudomonadota</taxon>
        <taxon>Gammaproteobacteria</taxon>
        <taxon>Methylococcales</taxon>
        <taxon>Methylococcaceae</taxon>
        <taxon>Methylovulum</taxon>
    </lineage>
</organism>
<dbReference type="SUPFAM" id="SSF57863">
    <property type="entry name" value="ArfGap/RecO-like zinc finger"/>
    <property type="match status" value="1"/>
</dbReference>
<dbReference type="Gene3D" id="1.20.1440.120">
    <property type="entry name" value="Recombination protein O, C-terminal domain"/>
    <property type="match status" value="1"/>
</dbReference>
<sequence length="235" mass="25839">MTANADILQPAFVLHCQHYRETSLILQVLTRDAGRVALLAKGVRKARSKTAALLQPFLPLQLSYQGKAELKNLTHVESLPPFGVLQGLPLYCGFYANELLGRFLHPYDPHPEVFSAYQQCLVRLATGGDMHIALRLFELELLEHSGYGLDFAYTAGSGLAIEADQRYVFQAGRGLVADPLGPISGATLQALEVRDFSQAQVVAEAKLLMRIVIDSYLQGRPLKSRAVIQQIINGP</sequence>
<dbReference type="PANTHER" id="PTHR33991:SF1">
    <property type="entry name" value="DNA REPAIR PROTEIN RECO"/>
    <property type="match status" value="1"/>
</dbReference>
<dbReference type="InterPro" id="IPR042242">
    <property type="entry name" value="RecO_C"/>
</dbReference>
<evidence type="ECO:0000256" key="3">
    <source>
        <dbReference type="ARBA" id="ARBA00021310"/>
    </source>
</evidence>
<dbReference type="RefSeq" id="WP_088617505.1">
    <property type="nucleotide sequence ID" value="NZ_CP022129.1"/>
</dbReference>
<dbReference type="Gene3D" id="2.40.50.140">
    <property type="entry name" value="Nucleic acid-binding proteins"/>
    <property type="match status" value="1"/>
</dbReference>
<dbReference type="AlphaFoldDB" id="A0A1Z4BTQ9"/>
<keyword evidence="11" id="KW-1185">Reference proteome</keyword>
<evidence type="ECO:0000313" key="11">
    <source>
        <dbReference type="Proteomes" id="UP000197019"/>
    </source>
</evidence>
<dbReference type="GO" id="GO:0006302">
    <property type="term" value="P:double-strand break repair"/>
    <property type="evidence" value="ECO:0007669"/>
    <property type="project" value="TreeGrafter"/>
</dbReference>
<dbReference type="HAMAP" id="MF_00201">
    <property type="entry name" value="RecO"/>
    <property type="match status" value="1"/>
</dbReference>
<comment type="function">
    <text evidence="1 8">Involved in DNA repair and RecF pathway recombination.</text>
</comment>
<dbReference type="InterPro" id="IPR022572">
    <property type="entry name" value="DNA_rep/recomb_RecO_N"/>
</dbReference>
<proteinExistence type="inferred from homology"/>
<evidence type="ECO:0000259" key="9">
    <source>
        <dbReference type="Pfam" id="PF11967"/>
    </source>
</evidence>
<evidence type="ECO:0000256" key="2">
    <source>
        <dbReference type="ARBA" id="ARBA00007452"/>
    </source>
</evidence>
<reference evidence="10 11" key="1">
    <citation type="submission" date="2017-06" db="EMBL/GenBank/DDBJ databases">
        <title>Genome Sequencing of the methanotroph Methylovulum psychrotolerants str. HV10-M2 isolated from a high-altitude environment.</title>
        <authorList>
            <person name="Mateos-Rivera A."/>
        </authorList>
    </citation>
    <scope>NUCLEOTIDE SEQUENCE [LARGE SCALE GENOMIC DNA]</scope>
    <source>
        <strain evidence="10 11">HV10_M2</strain>
    </source>
</reference>